<keyword evidence="13" id="KW-1185">Reference proteome</keyword>
<keyword evidence="8" id="KW-0498">Mitosis</keyword>
<dbReference type="InterPro" id="IPR022816">
    <property type="entry name" value="Condensin_barren_su2"/>
</dbReference>
<comment type="caution">
    <text evidence="12">The sequence shown here is derived from an EMBL/GenBank/DDBJ whole genome shotgun (WGS) entry which is preliminary data.</text>
</comment>
<dbReference type="Proteomes" id="UP001142489">
    <property type="component" value="Unassembled WGS sequence"/>
</dbReference>
<dbReference type="GO" id="GO:0000796">
    <property type="term" value="C:condensin complex"/>
    <property type="evidence" value="ECO:0007669"/>
    <property type="project" value="InterPro"/>
</dbReference>
<name>A0A9Q1AQY0_9SAUR</name>
<feature type="compositionally biased region" description="Polar residues" evidence="11">
    <location>
        <begin position="1052"/>
        <end position="1064"/>
    </location>
</feature>
<feature type="compositionally biased region" description="Polar residues" evidence="11">
    <location>
        <begin position="367"/>
        <end position="381"/>
    </location>
</feature>
<dbReference type="GO" id="GO:0007076">
    <property type="term" value="P:mitotic chromosome condensation"/>
    <property type="evidence" value="ECO:0007669"/>
    <property type="project" value="InterPro"/>
</dbReference>
<evidence type="ECO:0000256" key="2">
    <source>
        <dbReference type="ARBA" id="ARBA00004496"/>
    </source>
</evidence>
<dbReference type="EMBL" id="JAPFRF010000022">
    <property type="protein sequence ID" value="KAJ7305119.1"/>
    <property type="molecule type" value="Genomic_DNA"/>
</dbReference>
<dbReference type="PANTHER" id="PTHR13108">
    <property type="entry name" value="CONDENSIN COMPLEX SUBUNIT 2"/>
    <property type="match status" value="1"/>
</dbReference>
<evidence type="ECO:0000256" key="11">
    <source>
        <dbReference type="SAM" id="MobiDB-lite"/>
    </source>
</evidence>
<keyword evidence="7" id="KW-0132">Cell division</keyword>
<dbReference type="PANTHER" id="PTHR13108:SF9">
    <property type="entry name" value="CONDENSIN COMPLEX SUBUNIT 2"/>
    <property type="match status" value="1"/>
</dbReference>
<feature type="compositionally biased region" description="Polar residues" evidence="11">
    <location>
        <begin position="930"/>
        <end position="971"/>
    </location>
</feature>
<dbReference type="GO" id="GO:0003682">
    <property type="term" value="F:chromatin binding"/>
    <property type="evidence" value="ECO:0007669"/>
    <property type="project" value="TreeGrafter"/>
</dbReference>
<dbReference type="GO" id="GO:0005737">
    <property type="term" value="C:cytoplasm"/>
    <property type="evidence" value="ECO:0007669"/>
    <property type="project" value="UniProtKB-SubCell"/>
</dbReference>
<keyword evidence="6" id="KW-0963">Cytoplasm</keyword>
<feature type="compositionally biased region" description="Polar residues" evidence="11">
    <location>
        <begin position="832"/>
        <end position="851"/>
    </location>
</feature>
<organism evidence="12 13">
    <name type="scientific">Phrynocephalus forsythii</name>
    <dbReference type="NCBI Taxonomy" id="171643"/>
    <lineage>
        <taxon>Eukaryota</taxon>
        <taxon>Metazoa</taxon>
        <taxon>Chordata</taxon>
        <taxon>Craniata</taxon>
        <taxon>Vertebrata</taxon>
        <taxon>Euteleostomi</taxon>
        <taxon>Lepidosauria</taxon>
        <taxon>Squamata</taxon>
        <taxon>Bifurcata</taxon>
        <taxon>Unidentata</taxon>
        <taxon>Episquamata</taxon>
        <taxon>Toxicofera</taxon>
        <taxon>Iguania</taxon>
        <taxon>Acrodonta</taxon>
        <taxon>Agamidae</taxon>
        <taxon>Agaminae</taxon>
        <taxon>Phrynocephalus</taxon>
    </lineage>
</organism>
<gene>
    <name evidence="12" type="ORF">JRQ81_010976</name>
</gene>
<feature type="region of interest" description="Disordered" evidence="11">
    <location>
        <begin position="509"/>
        <end position="663"/>
    </location>
</feature>
<dbReference type="Pfam" id="PF05786">
    <property type="entry name" value="Cnd2"/>
    <property type="match status" value="1"/>
</dbReference>
<feature type="compositionally biased region" description="Polar residues" evidence="11">
    <location>
        <begin position="340"/>
        <end position="359"/>
    </location>
</feature>
<comment type="similarity">
    <text evidence="3">Belongs to the CND2 (condensin subunit 2) family.</text>
</comment>
<dbReference type="OrthoDB" id="362021at2759"/>
<keyword evidence="9" id="KW-0226">DNA condensation</keyword>
<evidence type="ECO:0000256" key="3">
    <source>
        <dbReference type="ARBA" id="ARBA00009471"/>
    </source>
</evidence>
<feature type="region of interest" description="Disordered" evidence="11">
    <location>
        <begin position="335"/>
        <end position="463"/>
    </location>
</feature>
<evidence type="ECO:0000256" key="9">
    <source>
        <dbReference type="ARBA" id="ARBA00023067"/>
    </source>
</evidence>
<evidence type="ECO:0000256" key="1">
    <source>
        <dbReference type="ARBA" id="ARBA00004286"/>
    </source>
</evidence>
<evidence type="ECO:0000313" key="13">
    <source>
        <dbReference type="Proteomes" id="UP001142489"/>
    </source>
</evidence>
<evidence type="ECO:0000256" key="4">
    <source>
        <dbReference type="ARBA" id="ARBA00016065"/>
    </source>
</evidence>
<proteinExistence type="inferred from homology"/>
<feature type="compositionally biased region" description="Polar residues" evidence="11">
    <location>
        <begin position="637"/>
        <end position="663"/>
    </location>
</feature>
<keyword evidence="10" id="KW-0131">Cell cycle</keyword>
<comment type="subcellular location">
    <subcellularLocation>
        <location evidence="1">Chromosome</location>
    </subcellularLocation>
    <subcellularLocation>
        <location evidence="2">Cytoplasm</location>
    </subcellularLocation>
</comment>
<feature type="compositionally biased region" description="Low complexity" evidence="11">
    <location>
        <begin position="1042"/>
        <end position="1051"/>
    </location>
</feature>
<protein>
    <recommendedName>
        <fullName evidence="4">Condensin complex subunit 2</fullName>
    </recommendedName>
</protein>
<feature type="region of interest" description="Disordered" evidence="11">
    <location>
        <begin position="780"/>
        <end position="1020"/>
    </location>
</feature>
<evidence type="ECO:0000256" key="7">
    <source>
        <dbReference type="ARBA" id="ARBA00022618"/>
    </source>
</evidence>
<feature type="compositionally biased region" description="Pro residues" evidence="11">
    <location>
        <begin position="1065"/>
        <end position="1082"/>
    </location>
</feature>
<sequence>MRFSKLRKFFKSGTSKSSATTRRSLATLGQAVEPPTCPESLATEVLTRRSLASLGHSLGENICPEDAAELLETIVSQEGLAKKDGPSEEAQCGFLSTILTACLKAIVRGRMSLTFRKARLTLLRKWCKMKPRTPWDLEDRFLNLALHAVLRLEEPCFDYVGQSLYRSSHQTLEVLLLGLLQEDSSSEHLFAILDHLQTGLRSQEDRERIWASGKITGLLRRAALLREYNIMGEGLGRYVAELGVLLMDPKRQVVRHAREGIYRLYELGLQQRGIDIREVESLWLQDPTLDWEMACYLNTVRMAKAQGTEAKVQRHLRRFRECGKQPIELRCLMAEKGSPPGQQHQAIQPSQSASLQPSIHQDHLCASLSTQEAADQASNIRPSSQASQPPGPSGSQSVFPPGSPPGQQHQAIQPCQSASLQPANQPQGPSSCQPVFPPESPPGQQHQAIQPSQSPSPQTASLQDHLDAGLCSHKAAHQASNIRPSSQASLLPCSLASLQDHLRCQDHLCSSSPGQQHQAIQPNQSASMQPASQPPGPSLCQSVFPPDSPPGQQHQAIQPSQSPSLQPASLQDHLDAGLCSHQAAHQASNIRPSSQASQPPGPSRQPTRPATSGHPAKPVCFPAASQPPGPSGCRSVFPQSSHQAAHQASNIRPSSQASLPPYRQTASRTIWMPVCVPTRQPTRPATSVHTAMPVSLQDHLVASLSSHQASNIRPSSQASLLPCSHLASLQDHLCASLSFHQTAHQASDIRPSSQASLPLYSQPASRTIWVPVCLPTRQLTRPATSGHPGQQHQAIQDHPSLSSRSPGQQHQPASQPPGPSGCRSVFPPGSPPGQQHQAIQPSHSPSLQPASLQDHLGAGLSSHQATHQASNIRPSSQASQPPGPSRCQSLFSPGQQHQAIQPNQSASMQPASQPPGPYLRQSVFPPDSPPGQQHQAIQPSQSPSLQTDSLQDHLGTSLSSHQAVHQASNIRPSSQASQPPGPSSCQSLFSPGQQHQAIQPNQTAHQAKNTRSSSQASLVPCSQPASRTIWVPGLVCLPPGHPGSSPGQQHQAIQPSQSVSLQPASQPPGPSSCQPVFPPGSPPGQQHQAIQPNQSASLQPASQPPGPSLCQSVFPPGSPPGQQYQAIQPASQPPGPYLRQSVFPPGSPPGQQYQAIQPNQSPSLQPASLHSSLGLLYLQCFWELNFEERKCLVAARGSALLILAFHFVLRGLQSVSALLEKFKKSDQLFDIDAEAASDPGDPALEDDFDADALDKTVARDLGEFSEKLEPCRIAPASSRKDVVPLGDGDIGSLCLHLFMNPHEYSHFSPRIMSMWAGPEHWHFKPHHKGDANPEKASRRKAAKKAFELHFEEEIDFDSFFRKTRAAMTLSKSTLESQNKKSTTLPADFHYDPDKLTRLLLKPTHWLLKAPLQSGSPSLEDEVGEYDYNNPNDTSNFCPALQYLDQDRNA</sequence>
<evidence type="ECO:0000313" key="12">
    <source>
        <dbReference type="EMBL" id="KAJ7305119.1"/>
    </source>
</evidence>
<feature type="compositionally biased region" description="Polar residues" evidence="11">
    <location>
        <begin position="886"/>
        <end position="911"/>
    </location>
</feature>
<dbReference type="GO" id="GO:0051301">
    <property type="term" value="P:cell division"/>
    <property type="evidence" value="ECO:0007669"/>
    <property type="project" value="UniProtKB-KW"/>
</dbReference>
<feature type="compositionally biased region" description="Polar residues" evidence="11">
    <location>
        <begin position="1083"/>
        <end position="1101"/>
    </location>
</feature>
<evidence type="ECO:0000256" key="5">
    <source>
        <dbReference type="ARBA" id="ARBA00022454"/>
    </source>
</evidence>
<feature type="compositionally biased region" description="Polar residues" evidence="11">
    <location>
        <begin position="988"/>
        <end position="1017"/>
    </location>
</feature>
<accession>A0A9Q1AQY0</accession>
<keyword evidence="5" id="KW-0158">Chromosome</keyword>
<feature type="compositionally biased region" description="Low complexity" evidence="11">
    <location>
        <begin position="555"/>
        <end position="571"/>
    </location>
</feature>
<feature type="compositionally biased region" description="Low complexity" evidence="11">
    <location>
        <begin position="382"/>
        <end position="408"/>
    </location>
</feature>
<evidence type="ECO:0000256" key="6">
    <source>
        <dbReference type="ARBA" id="ARBA00022490"/>
    </source>
</evidence>
<feature type="region of interest" description="Disordered" evidence="11">
    <location>
        <begin position="1039"/>
        <end position="1164"/>
    </location>
</feature>
<evidence type="ECO:0000256" key="10">
    <source>
        <dbReference type="ARBA" id="ARBA00023306"/>
    </source>
</evidence>
<feature type="compositionally biased region" description="Low complexity" evidence="11">
    <location>
        <begin position="442"/>
        <end position="463"/>
    </location>
</feature>
<feature type="compositionally biased region" description="Polar residues" evidence="11">
    <location>
        <begin position="780"/>
        <end position="813"/>
    </location>
</feature>
<feature type="compositionally biased region" description="Low complexity" evidence="11">
    <location>
        <begin position="972"/>
        <end position="987"/>
    </location>
</feature>
<feature type="compositionally biased region" description="Polar residues" evidence="11">
    <location>
        <begin position="1120"/>
        <end position="1130"/>
    </location>
</feature>
<evidence type="ECO:0000256" key="8">
    <source>
        <dbReference type="ARBA" id="ARBA00022776"/>
    </source>
</evidence>
<feature type="compositionally biased region" description="Polar residues" evidence="11">
    <location>
        <begin position="1149"/>
        <end position="1164"/>
    </location>
</feature>
<reference evidence="12" key="1">
    <citation type="journal article" date="2023" name="DNA Res.">
        <title>Chromosome-level genome assembly of Phrynocephalus forsythii using third-generation DNA sequencing and Hi-C analysis.</title>
        <authorList>
            <person name="Qi Y."/>
            <person name="Zhao W."/>
            <person name="Zhao Y."/>
            <person name="Niu C."/>
            <person name="Cao S."/>
            <person name="Zhang Y."/>
        </authorList>
    </citation>
    <scope>NUCLEOTIDE SEQUENCE</scope>
    <source>
        <tissue evidence="12">Muscle</tissue>
    </source>
</reference>
<feature type="compositionally biased region" description="Polar residues" evidence="11">
    <location>
        <begin position="861"/>
        <end position="873"/>
    </location>
</feature>
<feature type="compositionally biased region" description="Polar residues" evidence="11">
    <location>
        <begin position="409"/>
        <end position="433"/>
    </location>
</feature>
<feature type="compositionally biased region" description="Polar residues" evidence="11">
    <location>
        <begin position="509"/>
        <end position="531"/>
    </location>
</feature>